<dbReference type="GO" id="GO:0003700">
    <property type="term" value="F:DNA-binding transcription factor activity"/>
    <property type="evidence" value="ECO:0007669"/>
    <property type="project" value="InterPro"/>
</dbReference>
<keyword evidence="6" id="KW-1185">Reference proteome</keyword>
<reference evidence="5 6" key="1">
    <citation type="journal article" date="2009" name="J. Bacteriol.">
        <title>Complete genome sequence of Robiginitalea biformata HTCC2501.</title>
        <authorList>
            <person name="Oh H.M."/>
            <person name="Giovannoni S.J."/>
            <person name="Lee K."/>
            <person name="Ferriera S."/>
            <person name="Johnson J."/>
            <person name="Cho J.C."/>
        </authorList>
    </citation>
    <scope>NUCLEOTIDE SEQUENCE [LARGE SCALE GENOMIC DNA]</scope>
    <source>
        <strain evidence="6">ATCC BAA-864 / HTCC2501 / KCTC 12146</strain>
    </source>
</reference>
<keyword evidence="2" id="KW-0238">DNA-binding</keyword>
<dbReference type="STRING" id="313596.RB2501_01041"/>
<sequence>MTGKGKANSDLVRVFKQHLEQQFPVDGDHAPVQLRKPSDFARVLQVHVNHLNRALTAVTGKTTTEVLNERFVLEAKRLLWETDWKIANISWSLGFREANNFSAFFKRHTGVPPTVFRDRQKKAK</sequence>
<dbReference type="InterPro" id="IPR018060">
    <property type="entry name" value="HTH_AraC"/>
</dbReference>
<name>A4CP01_ROBBH</name>
<dbReference type="PANTHER" id="PTHR43280">
    <property type="entry name" value="ARAC-FAMILY TRANSCRIPTIONAL REGULATOR"/>
    <property type="match status" value="1"/>
</dbReference>
<evidence type="ECO:0000256" key="3">
    <source>
        <dbReference type="ARBA" id="ARBA00023163"/>
    </source>
</evidence>
<evidence type="ECO:0000313" key="5">
    <source>
        <dbReference type="EMBL" id="EAR14618.1"/>
    </source>
</evidence>
<dbReference type="KEGG" id="rbi:RB2501_01041"/>
<dbReference type="EMBL" id="CP001712">
    <property type="protein sequence ID" value="EAR14618.1"/>
    <property type="molecule type" value="Genomic_DNA"/>
</dbReference>
<keyword evidence="3" id="KW-0804">Transcription</keyword>
<keyword evidence="1" id="KW-0805">Transcription regulation</keyword>
<dbReference type="InterPro" id="IPR009057">
    <property type="entry name" value="Homeodomain-like_sf"/>
</dbReference>
<accession>A4CP01</accession>
<dbReference type="SUPFAM" id="SSF46689">
    <property type="entry name" value="Homeodomain-like"/>
    <property type="match status" value="1"/>
</dbReference>
<dbReference type="Pfam" id="PF12833">
    <property type="entry name" value="HTH_18"/>
    <property type="match status" value="1"/>
</dbReference>
<evidence type="ECO:0000256" key="1">
    <source>
        <dbReference type="ARBA" id="ARBA00023015"/>
    </source>
</evidence>
<dbReference type="RefSeq" id="WP_015755406.1">
    <property type="nucleotide sequence ID" value="NC_013222.1"/>
</dbReference>
<dbReference type="PANTHER" id="PTHR43280:SF32">
    <property type="entry name" value="TRANSCRIPTIONAL REGULATORY PROTEIN"/>
    <property type="match status" value="1"/>
</dbReference>
<feature type="domain" description="HTH araC/xylS-type" evidence="4">
    <location>
        <begin position="9"/>
        <end position="119"/>
    </location>
</feature>
<protein>
    <submittedName>
        <fullName evidence="5">Putative AraC-family regulatory protein</fullName>
    </submittedName>
</protein>
<dbReference type="Proteomes" id="UP000009049">
    <property type="component" value="Chromosome"/>
</dbReference>
<dbReference type="HOGENOM" id="CLU_142115_0_0_10"/>
<dbReference type="AlphaFoldDB" id="A4CP01"/>
<dbReference type="SMART" id="SM00342">
    <property type="entry name" value="HTH_ARAC"/>
    <property type="match status" value="1"/>
</dbReference>
<evidence type="ECO:0000313" key="6">
    <source>
        <dbReference type="Proteomes" id="UP000009049"/>
    </source>
</evidence>
<dbReference type="GO" id="GO:0043565">
    <property type="term" value="F:sequence-specific DNA binding"/>
    <property type="evidence" value="ECO:0007669"/>
    <property type="project" value="InterPro"/>
</dbReference>
<gene>
    <name evidence="5" type="ordered locus">RB2501_01041</name>
</gene>
<proteinExistence type="predicted"/>
<dbReference type="PROSITE" id="PS01124">
    <property type="entry name" value="HTH_ARAC_FAMILY_2"/>
    <property type="match status" value="1"/>
</dbReference>
<dbReference type="Gene3D" id="1.10.10.60">
    <property type="entry name" value="Homeodomain-like"/>
    <property type="match status" value="1"/>
</dbReference>
<dbReference type="eggNOG" id="COG2207">
    <property type="taxonomic scope" value="Bacteria"/>
</dbReference>
<evidence type="ECO:0000256" key="2">
    <source>
        <dbReference type="ARBA" id="ARBA00023125"/>
    </source>
</evidence>
<organism evidence="5 6">
    <name type="scientific">Robiginitalea biformata (strain ATCC BAA-864 / DSM 15991 / KCTC 12146 / HTCC2501)</name>
    <dbReference type="NCBI Taxonomy" id="313596"/>
    <lineage>
        <taxon>Bacteria</taxon>
        <taxon>Pseudomonadati</taxon>
        <taxon>Bacteroidota</taxon>
        <taxon>Flavobacteriia</taxon>
        <taxon>Flavobacteriales</taxon>
        <taxon>Flavobacteriaceae</taxon>
        <taxon>Robiginitalea</taxon>
    </lineage>
</organism>
<evidence type="ECO:0000259" key="4">
    <source>
        <dbReference type="PROSITE" id="PS01124"/>
    </source>
</evidence>